<evidence type="ECO:0000256" key="12">
    <source>
        <dbReference type="SAM" id="SignalP"/>
    </source>
</evidence>
<dbReference type="RefSeq" id="WP_182957125.1">
    <property type="nucleotide sequence ID" value="NZ_WNXC01000003.1"/>
</dbReference>
<comment type="subcellular location">
    <subcellularLocation>
        <location evidence="1 10">Cell outer membrane</location>
        <topology evidence="1 10">Multi-pass membrane protein</topology>
    </subcellularLocation>
</comment>
<dbReference type="InterPro" id="IPR012910">
    <property type="entry name" value="Plug_dom"/>
</dbReference>
<feature type="signal peptide" evidence="12">
    <location>
        <begin position="1"/>
        <end position="18"/>
    </location>
</feature>
<dbReference type="Pfam" id="PF00593">
    <property type="entry name" value="TonB_dep_Rec_b-barrel"/>
    <property type="match status" value="1"/>
</dbReference>
<keyword evidence="4 10" id="KW-0812">Transmembrane</keyword>
<dbReference type="InterPro" id="IPR000531">
    <property type="entry name" value="Beta-barrel_TonB"/>
</dbReference>
<dbReference type="PANTHER" id="PTHR30069">
    <property type="entry name" value="TONB-DEPENDENT OUTER MEMBRANE RECEPTOR"/>
    <property type="match status" value="1"/>
</dbReference>
<reference evidence="15 16" key="1">
    <citation type="submission" date="2019-11" db="EMBL/GenBank/DDBJ databases">
        <title>Description of Pedobacter sp. LMG 31462T.</title>
        <authorList>
            <person name="Carlier A."/>
            <person name="Qi S."/>
            <person name="Vandamme P."/>
        </authorList>
    </citation>
    <scope>NUCLEOTIDE SEQUENCE [LARGE SCALE GENOMIC DNA]</scope>
    <source>
        <strain evidence="15 16">LMG 31462</strain>
    </source>
</reference>
<dbReference type="Pfam" id="PF07715">
    <property type="entry name" value="Plug"/>
    <property type="match status" value="1"/>
</dbReference>
<dbReference type="Proteomes" id="UP000636110">
    <property type="component" value="Unassembled WGS sequence"/>
</dbReference>
<evidence type="ECO:0000256" key="6">
    <source>
        <dbReference type="ARBA" id="ARBA00023077"/>
    </source>
</evidence>
<keyword evidence="3 10" id="KW-1134">Transmembrane beta strand</keyword>
<evidence type="ECO:0000256" key="8">
    <source>
        <dbReference type="ARBA" id="ARBA00023170"/>
    </source>
</evidence>
<gene>
    <name evidence="15" type="ORF">GM920_11285</name>
</gene>
<feature type="domain" description="TonB-dependent receptor plug" evidence="14">
    <location>
        <begin position="43"/>
        <end position="149"/>
    </location>
</feature>
<evidence type="ECO:0000313" key="15">
    <source>
        <dbReference type="EMBL" id="MBB2149483.1"/>
    </source>
</evidence>
<proteinExistence type="inferred from homology"/>
<dbReference type="InterPro" id="IPR037066">
    <property type="entry name" value="Plug_dom_sf"/>
</dbReference>
<dbReference type="Gene3D" id="2.40.170.20">
    <property type="entry name" value="TonB-dependent receptor, beta-barrel domain"/>
    <property type="match status" value="1"/>
</dbReference>
<accession>A0ABR6EW29</accession>
<evidence type="ECO:0000256" key="3">
    <source>
        <dbReference type="ARBA" id="ARBA00022452"/>
    </source>
</evidence>
<dbReference type="InterPro" id="IPR039426">
    <property type="entry name" value="TonB-dep_rcpt-like"/>
</dbReference>
<evidence type="ECO:0000259" key="14">
    <source>
        <dbReference type="Pfam" id="PF07715"/>
    </source>
</evidence>
<comment type="similarity">
    <text evidence="10 11">Belongs to the TonB-dependent receptor family.</text>
</comment>
<evidence type="ECO:0000256" key="5">
    <source>
        <dbReference type="ARBA" id="ARBA00022729"/>
    </source>
</evidence>
<evidence type="ECO:0000256" key="9">
    <source>
        <dbReference type="ARBA" id="ARBA00023237"/>
    </source>
</evidence>
<keyword evidence="16" id="KW-1185">Reference proteome</keyword>
<sequence length="687" mass="77474">MRILLTASLILLSFSVIAQQPDTANRLKEVEIRPYFSTQPLLRATGSIGLIDHSLLEKQAGGALVSAMNTVPGIRMEERSPGSYRLSIRGSLLRSPFGIRNVKIYFDEFPLTDAGGNSYLNALDVAALNRIQILKGPQGSLFGANSGGVVLIQSQTPSTDSTLAKLRLEAGSYGGFRQSLSAGKQFKNYSINITQAYQRSDGYRDHSAMDRKYFQVSQQLNYSKQNKLKAMIFYSDLHYNTPGGLNLQQYLDRPTASRPASGPIKSAIEQKAGIYSNTLFGGISNDWVINDHFKHIVSVFSSYTDFKNPFITNYEKRKELTLGMRSYLECQKKTSKLDYRFNIGFESTQTASDIFNYNNNLGQATELKTSDKLKAASNFAFIHLNIDFLNKWLLELSSSGNLYQYTYQRIAPVATGRQTNRFDFQLMPRIALSYLLSPELSLRTAISKGYSPPTIAEIRASDQVINVNLQPESGWNHEIGIRYQSPDHRFQIDLTGFYYRLQNAIVRRMDENENEYFINAGGTKQWGLENSISFWIVPVNPSKFIRGLQFYHALTLSNFKFDHYADNTADYSGNQLTGVPKQVLINSIDLQFPGKWSLFAQHNYTSSIPLNDANTAYAKKYHLVQARLSWKPLKSVHAPMEIFVGVDNLLNEKYSLGNDLNAVAGRYYNPAAGRNYNIGLSLQLRRK</sequence>
<dbReference type="PANTHER" id="PTHR30069:SF29">
    <property type="entry name" value="HEMOGLOBIN AND HEMOGLOBIN-HAPTOGLOBIN-BINDING PROTEIN 1-RELATED"/>
    <property type="match status" value="1"/>
</dbReference>
<comment type="caution">
    <text evidence="15">The sequence shown here is derived from an EMBL/GenBank/DDBJ whole genome shotgun (WGS) entry which is preliminary data.</text>
</comment>
<dbReference type="InterPro" id="IPR036942">
    <property type="entry name" value="Beta-barrel_TonB_sf"/>
</dbReference>
<protein>
    <submittedName>
        <fullName evidence="15">TonB-dependent receptor plug domain-containing protein</fullName>
    </submittedName>
</protein>
<feature type="domain" description="TonB-dependent receptor-like beta-barrel" evidence="13">
    <location>
        <begin position="169"/>
        <end position="649"/>
    </location>
</feature>
<evidence type="ECO:0000313" key="16">
    <source>
        <dbReference type="Proteomes" id="UP000636110"/>
    </source>
</evidence>
<keyword evidence="2 10" id="KW-0813">Transport</keyword>
<name>A0ABR6EW29_9SPHI</name>
<keyword evidence="8 15" id="KW-0675">Receptor</keyword>
<evidence type="ECO:0000256" key="2">
    <source>
        <dbReference type="ARBA" id="ARBA00022448"/>
    </source>
</evidence>
<evidence type="ECO:0000256" key="1">
    <source>
        <dbReference type="ARBA" id="ARBA00004571"/>
    </source>
</evidence>
<evidence type="ECO:0000256" key="4">
    <source>
        <dbReference type="ARBA" id="ARBA00022692"/>
    </source>
</evidence>
<evidence type="ECO:0000256" key="11">
    <source>
        <dbReference type="RuleBase" id="RU003357"/>
    </source>
</evidence>
<dbReference type="EMBL" id="WNXC01000003">
    <property type="protein sequence ID" value="MBB2149483.1"/>
    <property type="molecule type" value="Genomic_DNA"/>
</dbReference>
<keyword evidence="5 12" id="KW-0732">Signal</keyword>
<dbReference type="Gene3D" id="2.170.130.10">
    <property type="entry name" value="TonB-dependent receptor, plug domain"/>
    <property type="match status" value="1"/>
</dbReference>
<dbReference type="PROSITE" id="PS52016">
    <property type="entry name" value="TONB_DEPENDENT_REC_3"/>
    <property type="match status" value="1"/>
</dbReference>
<keyword evidence="6 11" id="KW-0798">TonB box</keyword>
<keyword evidence="7 10" id="KW-0472">Membrane</keyword>
<evidence type="ECO:0000256" key="7">
    <source>
        <dbReference type="ARBA" id="ARBA00023136"/>
    </source>
</evidence>
<organism evidence="15 16">
    <name type="scientific">Pedobacter gandavensis</name>
    <dbReference type="NCBI Taxonomy" id="2679963"/>
    <lineage>
        <taxon>Bacteria</taxon>
        <taxon>Pseudomonadati</taxon>
        <taxon>Bacteroidota</taxon>
        <taxon>Sphingobacteriia</taxon>
        <taxon>Sphingobacteriales</taxon>
        <taxon>Sphingobacteriaceae</taxon>
        <taxon>Pedobacter</taxon>
    </lineage>
</organism>
<keyword evidence="9 10" id="KW-0998">Cell outer membrane</keyword>
<evidence type="ECO:0000259" key="13">
    <source>
        <dbReference type="Pfam" id="PF00593"/>
    </source>
</evidence>
<feature type="chain" id="PRO_5045714318" evidence="12">
    <location>
        <begin position="19"/>
        <end position="687"/>
    </location>
</feature>
<evidence type="ECO:0000256" key="10">
    <source>
        <dbReference type="PROSITE-ProRule" id="PRU01360"/>
    </source>
</evidence>
<dbReference type="SUPFAM" id="SSF56935">
    <property type="entry name" value="Porins"/>
    <property type="match status" value="1"/>
</dbReference>